<dbReference type="RefSeq" id="WP_135326318.1">
    <property type="nucleotide sequence ID" value="NZ_SRJC01000001.1"/>
</dbReference>
<evidence type="ECO:0000313" key="2">
    <source>
        <dbReference type="EMBL" id="TGB03590.1"/>
    </source>
</evidence>
<accession>A0A4Z0H0E8</accession>
<dbReference type="InterPro" id="IPR055365">
    <property type="entry name" value="PH_SunI-like"/>
</dbReference>
<keyword evidence="3" id="KW-1185">Reference proteome</keyword>
<comment type="caution">
    <text evidence="2">The sequence shown here is derived from an EMBL/GenBank/DDBJ whole genome shotgun (WGS) entry which is preliminary data.</text>
</comment>
<evidence type="ECO:0000313" key="3">
    <source>
        <dbReference type="Proteomes" id="UP000297982"/>
    </source>
</evidence>
<evidence type="ECO:0000259" key="1">
    <source>
        <dbReference type="Pfam" id="PF23491"/>
    </source>
</evidence>
<organism evidence="2 3">
    <name type="scientific">Halobacillus salinus</name>
    <dbReference type="NCBI Taxonomy" id="192814"/>
    <lineage>
        <taxon>Bacteria</taxon>
        <taxon>Bacillati</taxon>
        <taxon>Bacillota</taxon>
        <taxon>Bacilli</taxon>
        <taxon>Bacillales</taxon>
        <taxon>Bacillaceae</taxon>
        <taxon>Halobacillus</taxon>
    </lineage>
</organism>
<dbReference type="AlphaFoldDB" id="A0A4Z0H0E8"/>
<dbReference type="Pfam" id="PF23491">
    <property type="entry name" value="bPH_8"/>
    <property type="match status" value="1"/>
</dbReference>
<dbReference type="EMBL" id="SRJC01000001">
    <property type="protein sequence ID" value="TGB03590.1"/>
    <property type="molecule type" value="Genomic_DNA"/>
</dbReference>
<sequence>MLDVKVKEKGDNVMIKWQFSKIEIPKSEIIEVISDETYSGQERAAIRIGFPYASTERFVVKTTKEDYILFTSSVSIKEKIE</sequence>
<protein>
    <recommendedName>
        <fullName evidence="1">Sublancin immunity protein SunI-like PH domain-containing protein</fullName>
    </recommendedName>
</protein>
<reference evidence="2 3" key="1">
    <citation type="journal article" date="2003" name="Int. J. Syst. Evol. Microbiol.">
        <title>Halobacillus salinus sp. nov., isolated from a salt lake on the coast of the East Sea in Korea.</title>
        <authorList>
            <person name="Yoon J.H."/>
            <person name="Kang K.H."/>
            <person name="Park Y.H."/>
        </authorList>
    </citation>
    <scope>NUCLEOTIDE SEQUENCE [LARGE SCALE GENOMIC DNA]</scope>
    <source>
        <strain evidence="2 3">HSL-3</strain>
    </source>
</reference>
<name>A0A4Z0H0E8_9BACI</name>
<feature type="domain" description="Sublancin immunity protein SunI-like PH" evidence="1">
    <location>
        <begin position="3"/>
        <end position="81"/>
    </location>
</feature>
<dbReference type="Proteomes" id="UP000297982">
    <property type="component" value="Unassembled WGS sequence"/>
</dbReference>
<proteinExistence type="predicted"/>
<gene>
    <name evidence="2" type="ORF">E4663_00870</name>
</gene>
<dbReference type="STRING" id="192814.GCA_900166575_00449"/>